<reference evidence="2 3" key="1">
    <citation type="journal article" date="2016" name="Nat. Commun.">
        <title>Thousands of microbial genomes shed light on interconnected biogeochemical processes in an aquifer system.</title>
        <authorList>
            <person name="Anantharaman K."/>
            <person name="Brown C.T."/>
            <person name="Hug L.A."/>
            <person name="Sharon I."/>
            <person name="Castelle C.J."/>
            <person name="Probst A.J."/>
            <person name="Thomas B.C."/>
            <person name="Singh A."/>
            <person name="Wilkins M.J."/>
            <person name="Karaoz U."/>
            <person name="Brodie E.L."/>
            <person name="Williams K.H."/>
            <person name="Hubbard S.S."/>
            <person name="Banfield J.F."/>
        </authorList>
    </citation>
    <scope>NUCLEOTIDE SEQUENCE [LARGE SCALE GENOMIC DNA]</scope>
</reference>
<evidence type="ECO:0000313" key="3">
    <source>
        <dbReference type="Proteomes" id="UP000179233"/>
    </source>
</evidence>
<proteinExistence type="predicted"/>
<keyword evidence="1" id="KW-0472">Membrane</keyword>
<protein>
    <submittedName>
        <fullName evidence="2">Uncharacterized protein</fullName>
    </submittedName>
</protein>
<name>A0A1G1VTS9_9BACT</name>
<organism evidence="2 3">
    <name type="scientific">Candidatus Chisholmbacteria bacterium RIFCSPHIGHO2_01_FULL_52_32</name>
    <dbReference type="NCBI Taxonomy" id="1797591"/>
    <lineage>
        <taxon>Bacteria</taxon>
        <taxon>Candidatus Chisholmiibacteriota</taxon>
    </lineage>
</organism>
<evidence type="ECO:0000256" key="1">
    <source>
        <dbReference type="SAM" id="Phobius"/>
    </source>
</evidence>
<comment type="caution">
    <text evidence="2">The sequence shown here is derived from an EMBL/GenBank/DDBJ whole genome shotgun (WGS) entry which is preliminary data.</text>
</comment>
<sequence length="224" mass="26023">MRRLISSITYFFTWPFRILKKSRIDNFVGGLIFGAVFSLVVNIATVQLQEVIQKQRILEAVENEIVTNAIRAGVRIEQNENQVREKQLPNYYHTPLKYISNVWQNSEAIKYTVELDPEIQGEIQIYYSSAIESANELVELDYRLQQSRLSDCYFSFEQLEETQKETCLEIYQTMLLNEADTAESVLNNSYNLLKKFHPTKDRLSNPLLRLLLGDKAMVVLSGKK</sequence>
<dbReference type="AlphaFoldDB" id="A0A1G1VTS9"/>
<keyword evidence="1" id="KW-1133">Transmembrane helix</keyword>
<keyword evidence="1" id="KW-0812">Transmembrane</keyword>
<dbReference type="EMBL" id="MHCJ01000003">
    <property type="protein sequence ID" value="OGY18724.1"/>
    <property type="molecule type" value="Genomic_DNA"/>
</dbReference>
<feature type="transmembrane region" description="Helical" evidence="1">
    <location>
        <begin position="27"/>
        <end position="48"/>
    </location>
</feature>
<gene>
    <name evidence="2" type="ORF">A2786_04490</name>
</gene>
<accession>A0A1G1VTS9</accession>
<dbReference type="Proteomes" id="UP000179233">
    <property type="component" value="Unassembled WGS sequence"/>
</dbReference>
<evidence type="ECO:0000313" key="2">
    <source>
        <dbReference type="EMBL" id="OGY18724.1"/>
    </source>
</evidence>